<evidence type="ECO:0000256" key="3">
    <source>
        <dbReference type="ARBA" id="ARBA00022502"/>
    </source>
</evidence>
<feature type="region of interest" description="Disordered" evidence="8">
    <location>
        <begin position="116"/>
        <end position="151"/>
    </location>
</feature>
<protein>
    <submittedName>
        <fullName evidence="10">GPI biosynthesis protein family Pig-F-domain-containing protein</fullName>
    </submittedName>
</protein>
<evidence type="ECO:0000256" key="9">
    <source>
        <dbReference type="SAM" id="Phobius"/>
    </source>
</evidence>
<evidence type="ECO:0000313" key="11">
    <source>
        <dbReference type="Proteomes" id="UP001174934"/>
    </source>
</evidence>
<dbReference type="Pfam" id="PF06699">
    <property type="entry name" value="PIG-F"/>
    <property type="match status" value="1"/>
</dbReference>
<feature type="compositionally biased region" description="Low complexity" evidence="8">
    <location>
        <begin position="116"/>
        <end position="133"/>
    </location>
</feature>
<organism evidence="10 11">
    <name type="scientific">Bombardia bombarda</name>
    <dbReference type="NCBI Taxonomy" id="252184"/>
    <lineage>
        <taxon>Eukaryota</taxon>
        <taxon>Fungi</taxon>
        <taxon>Dikarya</taxon>
        <taxon>Ascomycota</taxon>
        <taxon>Pezizomycotina</taxon>
        <taxon>Sordariomycetes</taxon>
        <taxon>Sordariomycetidae</taxon>
        <taxon>Sordariales</taxon>
        <taxon>Lasiosphaeriaceae</taxon>
        <taxon>Bombardia</taxon>
    </lineage>
</organism>
<dbReference type="GO" id="GO:0006506">
    <property type="term" value="P:GPI anchor biosynthetic process"/>
    <property type="evidence" value="ECO:0007669"/>
    <property type="project" value="UniProtKB-KW"/>
</dbReference>
<keyword evidence="3" id="KW-0337">GPI-anchor biosynthesis</keyword>
<reference evidence="10" key="1">
    <citation type="submission" date="2023-06" db="EMBL/GenBank/DDBJ databases">
        <title>Genome-scale phylogeny and comparative genomics of the fungal order Sordariales.</title>
        <authorList>
            <consortium name="Lawrence Berkeley National Laboratory"/>
            <person name="Hensen N."/>
            <person name="Bonometti L."/>
            <person name="Westerberg I."/>
            <person name="Brannstrom I.O."/>
            <person name="Guillou S."/>
            <person name="Cros-Aarteil S."/>
            <person name="Calhoun S."/>
            <person name="Haridas S."/>
            <person name="Kuo A."/>
            <person name="Mondo S."/>
            <person name="Pangilinan J."/>
            <person name="Riley R."/>
            <person name="LaButti K."/>
            <person name="Andreopoulos B."/>
            <person name="Lipzen A."/>
            <person name="Chen C."/>
            <person name="Yanf M."/>
            <person name="Daum C."/>
            <person name="Ng V."/>
            <person name="Clum A."/>
            <person name="Steindorff A."/>
            <person name="Ohm R."/>
            <person name="Martin F."/>
            <person name="Silar P."/>
            <person name="Natvig D."/>
            <person name="Lalanne C."/>
            <person name="Gautier V."/>
            <person name="Ament-velasquez S.L."/>
            <person name="Kruys A."/>
            <person name="Hutchinson M.I."/>
            <person name="Powell A.J."/>
            <person name="Barry K."/>
            <person name="Miller A.N."/>
            <person name="Grigoriev I.V."/>
            <person name="Debuchy R."/>
            <person name="Gladieux P."/>
            <person name="Thoren M.H."/>
            <person name="Johannesson H."/>
        </authorList>
    </citation>
    <scope>NUCLEOTIDE SEQUENCE</scope>
    <source>
        <strain evidence="10">SMH3391-2</strain>
    </source>
</reference>
<evidence type="ECO:0000256" key="8">
    <source>
        <dbReference type="SAM" id="MobiDB-lite"/>
    </source>
</evidence>
<feature type="transmembrane region" description="Helical" evidence="9">
    <location>
        <begin position="158"/>
        <end position="183"/>
    </location>
</feature>
<evidence type="ECO:0000256" key="4">
    <source>
        <dbReference type="ARBA" id="ARBA00022692"/>
    </source>
</evidence>
<proteinExistence type="predicted"/>
<comment type="caution">
    <text evidence="10">The sequence shown here is derived from an EMBL/GenBank/DDBJ whole genome shotgun (WGS) entry which is preliminary data.</text>
</comment>
<dbReference type="AlphaFoldDB" id="A0AA39WIK1"/>
<feature type="transmembrane region" description="Helical" evidence="9">
    <location>
        <begin position="195"/>
        <end position="214"/>
    </location>
</feature>
<feature type="region of interest" description="Disordered" evidence="8">
    <location>
        <begin position="1"/>
        <end position="49"/>
    </location>
</feature>
<evidence type="ECO:0000256" key="2">
    <source>
        <dbReference type="ARBA" id="ARBA00004687"/>
    </source>
</evidence>
<comment type="subcellular location">
    <subcellularLocation>
        <location evidence="1">Endoplasmic reticulum membrane</location>
        <topology evidence="1">Multi-pass membrane protein</topology>
    </subcellularLocation>
</comment>
<evidence type="ECO:0000256" key="6">
    <source>
        <dbReference type="ARBA" id="ARBA00022989"/>
    </source>
</evidence>
<evidence type="ECO:0000256" key="7">
    <source>
        <dbReference type="ARBA" id="ARBA00023136"/>
    </source>
</evidence>
<keyword evidence="7 9" id="KW-0472">Membrane</keyword>
<keyword evidence="6 9" id="KW-1133">Transmembrane helix</keyword>
<keyword evidence="5" id="KW-0256">Endoplasmic reticulum</keyword>
<dbReference type="Proteomes" id="UP001174934">
    <property type="component" value="Unassembled WGS sequence"/>
</dbReference>
<feature type="transmembrane region" description="Helical" evidence="9">
    <location>
        <begin position="87"/>
        <end position="111"/>
    </location>
</feature>
<sequence>MPLVDPVTMSSSITKGLKSKASNSSIGSSSSTPSPTKQELQPVQTKQTPSAQAARYGSLALLTGVFLASFPALIAKSDDDVERTPVSAMRITLPVVTAIQLGYALLCLPVAGSSSSSSSSSSQQQHHASSGGSKPARKLVRPGEKKLKSSDGAGGPNVIVASLLSLLLTAFATIPLYIAMILFGAPFLTHVPHTLVCAAHLAALALFPLFYTHGVETAAWAQIASFRAPFDETFGGLVGAVVGAWLGAVPIPLDWDREWQKWPVTILCGIYGGYLVGRVVGGTLVFGKRF</sequence>
<comment type="pathway">
    <text evidence="2">Glycolipid biosynthesis; glycosylphosphatidylinositol-anchor biosynthesis.</text>
</comment>
<name>A0AA39WIK1_9PEZI</name>
<gene>
    <name evidence="10" type="ORF">B0T17DRAFT_609919</name>
</gene>
<dbReference type="EMBL" id="JAULSR010000006">
    <property type="protein sequence ID" value="KAK0616061.1"/>
    <property type="molecule type" value="Genomic_DNA"/>
</dbReference>
<evidence type="ECO:0000256" key="5">
    <source>
        <dbReference type="ARBA" id="ARBA00022824"/>
    </source>
</evidence>
<keyword evidence="4 9" id="KW-0812">Transmembrane</keyword>
<evidence type="ECO:0000256" key="1">
    <source>
        <dbReference type="ARBA" id="ARBA00004477"/>
    </source>
</evidence>
<feature type="compositionally biased region" description="Polar residues" evidence="8">
    <location>
        <begin position="35"/>
        <end position="49"/>
    </location>
</feature>
<dbReference type="InterPro" id="IPR009580">
    <property type="entry name" value="GPI_biosynthesis_protein_Pig-F"/>
</dbReference>
<feature type="transmembrane region" description="Helical" evidence="9">
    <location>
        <begin position="56"/>
        <end position="75"/>
    </location>
</feature>
<feature type="transmembrane region" description="Helical" evidence="9">
    <location>
        <begin position="265"/>
        <end position="287"/>
    </location>
</feature>
<feature type="compositionally biased region" description="Low complexity" evidence="8">
    <location>
        <begin position="19"/>
        <end position="34"/>
    </location>
</feature>
<keyword evidence="11" id="KW-1185">Reference proteome</keyword>
<dbReference type="GO" id="GO:0005789">
    <property type="term" value="C:endoplasmic reticulum membrane"/>
    <property type="evidence" value="ECO:0007669"/>
    <property type="project" value="UniProtKB-SubCell"/>
</dbReference>
<feature type="transmembrane region" description="Helical" evidence="9">
    <location>
        <begin position="234"/>
        <end position="253"/>
    </location>
</feature>
<accession>A0AA39WIK1</accession>
<evidence type="ECO:0000313" key="10">
    <source>
        <dbReference type="EMBL" id="KAK0616061.1"/>
    </source>
</evidence>